<keyword evidence="2" id="KW-1003">Cell membrane</keyword>
<evidence type="ECO:0000313" key="12">
    <source>
        <dbReference type="Proteomes" id="UP000003039"/>
    </source>
</evidence>
<feature type="transmembrane region" description="Helical" evidence="8">
    <location>
        <begin position="152"/>
        <end position="169"/>
    </location>
</feature>
<dbReference type="SUPFAM" id="SSF90123">
    <property type="entry name" value="ABC transporter transmembrane region"/>
    <property type="match status" value="1"/>
</dbReference>
<dbReference type="PROSITE" id="PS00211">
    <property type="entry name" value="ABC_TRANSPORTER_1"/>
    <property type="match status" value="1"/>
</dbReference>
<evidence type="ECO:0000259" key="9">
    <source>
        <dbReference type="PROSITE" id="PS50893"/>
    </source>
</evidence>
<accession>B7WVU6</accession>
<dbReference type="GO" id="GO:0034040">
    <property type="term" value="F:ATPase-coupled lipid transmembrane transporter activity"/>
    <property type="evidence" value="ECO:0007669"/>
    <property type="project" value="TreeGrafter"/>
</dbReference>
<dbReference type="InterPro" id="IPR036640">
    <property type="entry name" value="ABC1_TM_sf"/>
</dbReference>
<keyword evidence="3 8" id="KW-0812">Transmembrane</keyword>
<name>B7WVU6_COMTK</name>
<dbReference type="Gene3D" id="3.40.50.300">
    <property type="entry name" value="P-loop containing nucleotide triphosphate hydrolases"/>
    <property type="match status" value="1"/>
</dbReference>
<gene>
    <name evidence="11" type="ORF">CtesDRAFT_PD2664</name>
</gene>
<feature type="transmembrane region" description="Helical" evidence="8">
    <location>
        <begin position="235"/>
        <end position="257"/>
    </location>
</feature>
<feature type="transmembrane region" description="Helical" evidence="8">
    <location>
        <begin position="20"/>
        <end position="44"/>
    </location>
</feature>
<feature type="domain" description="ABC transporter" evidence="9">
    <location>
        <begin position="319"/>
        <end position="532"/>
    </location>
</feature>
<evidence type="ECO:0000313" key="11">
    <source>
        <dbReference type="EMBL" id="EED67718.1"/>
    </source>
</evidence>
<dbReference type="SMART" id="SM00382">
    <property type="entry name" value="AAA"/>
    <property type="match status" value="1"/>
</dbReference>
<dbReference type="GO" id="GO:0016887">
    <property type="term" value="F:ATP hydrolysis activity"/>
    <property type="evidence" value="ECO:0007669"/>
    <property type="project" value="InterPro"/>
</dbReference>
<evidence type="ECO:0000256" key="2">
    <source>
        <dbReference type="ARBA" id="ARBA00022475"/>
    </source>
</evidence>
<dbReference type="InterPro" id="IPR027417">
    <property type="entry name" value="P-loop_NTPase"/>
</dbReference>
<dbReference type="GO" id="GO:0005524">
    <property type="term" value="F:ATP binding"/>
    <property type="evidence" value="ECO:0007669"/>
    <property type="project" value="UniProtKB-KW"/>
</dbReference>
<dbReference type="PANTHER" id="PTHR24221:SF654">
    <property type="entry name" value="ATP-BINDING CASSETTE SUB-FAMILY B MEMBER 6"/>
    <property type="match status" value="1"/>
</dbReference>
<dbReference type="PANTHER" id="PTHR24221">
    <property type="entry name" value="ATP-BINDING CASSETTE SUB-FAMILY B"/>
    <property type="match status" value="1"/>
</dbReference>
<dbReference type="Proteomes" id="UP000003039">
    <property type="component" value="Unassembled WGS sequence"/>
</dbReference>
<keyword evidence="5" id="KW-0067">ATP-binding</keyword>
<reference evidence="11 12" key="1">
    <citation type="journal article" date="2004" name="Appl. Environ. Microbiol.">
        <title>Mineralization of individual congeners of linear alkylbenzenesulfonate by defined pairs of heterotrophic bacteria.</title>
        <authorList>
            <person name="Schleheck D."/>
            <person name="Knepper T.P."/>
            <person name="Fischer K."/>
            <person name="Cook A.M."/>
        </authorList>
    </citation>
    <scope>NUCLEOTIDE SEQUENCE [LARGE SCALE GENOMIC DNA]</scope>
    <source>
        <strain evidence="12">DSM 14576 / KF-1</strain>
    </source>
</reference>
<evidence type="ECO:0000256" key="4">
    <source>
        <dbReference type="ARBA" id="ARBA00022741"/>
    </source>
</evidence>
<dbReference type="GO" id="GO:0140359">
    <property type="term" value="F:ABC-type transporter activity"/>
    <property type="evidence" value="ECO:0007669"/>
    <property type="project" value="InterPro"/>
</dbReference>
<evidence type="ECO:0000256" key="1">
    <source>
        <dbReference type="ARBA" id="ARBA00004651"/>
    </source>
</evidence>
<dbReference type="Pfam" id="PF00005">
    <property type="entry name" value="ABC_tran"/>
    <property type="match status" value="1"/>
</dbReference>
<comment type="caution">
    <text evidence="11">The sequence shown here is derived from an EMBL/GenBank/DDBJ whole genome shotgun (WGS) entry which is preliminary data.</text>
</comment>
<dbReference type="OrthoDB" id="9806127at2"/>
<evidence type="ECO:0000256" key="8">
    <source>
        <dbReference type="SAM" id="Phobius"/>
    </source>
</evidence>
<dbReference type="EMBL" id="AAUJ02000001">
    <property type="protein sequence ID" value="EED67718.1"/>
    <property type="molecule type" value="Genomic_DNA"/>
</dbReference>
<feature type="transmembrane region" description="Helical" evidence="8">
    <location>
        <begin position="263"/>
        <end position="287"/>
    </location>
</feature>
<dbReference type="Gene3D" id="1.20.1560.10">
    <property type="entry name" value="ABC transporter type 1, transmembrane domain"/>
    <property type="match status" value="1"/>
</dbReference>
<dbReference type="AlphaFoldDB" id="B7WVU6"/>
<evidence type="ECO:0000256" key="3">
    <source>
        <dbReference type="ARBA" id="ARBA00022692"/>
    </source>
</evidence>
<dbReference type="SUPFAM" id="SSF52540">
    <property type="entry name" value="P-loop containing nucleoside triphosphate hydrolases"/>
    <property type="match status" value="1"/>
</dbReference>
<dbReference type="RefSeq" id="WP_003055548.1">
    <property type="nucleotide sequence ID" value="NZ_AAUJ02000001.1"/>
</dbReference>
<keyword evidence="4" id="KW-0547">Nucleotide-binding</keyword>
<dbReference type="PROSITE" id="PS50929">
    <property type="entry name" value="ABC_TM1F"/>
    <property type="match status" value="1"/>
</dbReference>
<dbReference type="InterPro" id="IPR011527">
    <property type="entry name" value="ABC1_TM_dom"/>
</dbReference>
<dbReference type="InterPro" id="IPR003439">
    <property type="entry name" value="ABC_transporter-like_ATP-bd"/>
</dbReference>
<comment type="subcellular location">
    <subcellularLocation>
        <location evidence="1">Cell membrane</location>
        <topology evidence="1">Multi-pass membrane protein</topology>
    </subcellularLocation>
</comment>
<dbReference type="InterPro" id="IPR003593">
    <property type="entry name" value="AAA+_ATPase"/>
</dbReference>
<keyword evidence="6 8" id="KW-1133">Transmembrane helix</keyword>
<proteinExistence type="predicted"/>
<feature type="domain" description="ABC transmembrane type-1" evidence="10">
    <location>
        <begin position="25"/>
        <end position="283"/>
    </location>
</feature>
<dbReference type="InterPro" id="IPR017871">
    <property type="entry name" value="ABC_transporter-like_CS"/>
</dbReference>
<evidence type="ECO:0000256" key="5">
    <source>
        <dbReference type="ARBA" id="ARBA00022840"/>
    </source>
</evidence>
<evidence type="ECO:0000256" key="7">
    <source>
        <dbReference type="ARBA" id="ARBA00023136"/>
    </source>
</evidence>
<sequence length="533" mass="54949" precursor="true">MNSAPSSTTPLLPFTVRRRLGLIGVGWAIVAALEAAAYTVLAMAIAGQGLAGPVLLAAAAAMLVTVLVTRAGFFSGARLAGDLYAALGQALARARLSWFTDAHRAQVALLAGQGIPGFMAIPAHQLQTLVHAPLMPLFLLMGMAWLSGPGAAGVAAGLLALSLLAQYLAQRALARADAGRHAADQGAAQATLELVDHLELLRTAAGPQRALERIEQRWRTQEGALAATNRAAAGATLVSTLASVLPLAGIAAWAALAGPAAPAMVLALLLLVARAAAPLGELALAGLGLNDLRATLRDYRQVAEAPALPEPAPQDAAQPEGHAIALRQLGHAPVLHGIDAEIPAGAKVWVRGPSGSGKSTLLGLLMRFDDPQQGIILLGGVPLARMRYADLSACMAYVPQDAVVFTGTLAENIRLGQPRASDGEVQRMARQVALGTLLDRSPLGIHQPVGHQGAALSGGERQRVALARALLKGAPILVLDEATAALDEGTERDIADVVSALPATVIFVTHRDPAIWQPTQTIDLSGPKCIGQC</sequence>
<feature type="transmembrane region" description="Helical" evidence="8">
    <location>
        <begin position="50"/>
        <end position="69"/>
    </location>
</feature>
<dbReference type="eggNOG" id="COG1132">
    <property type="taxonomic scope" value="Bacteria"/>
</dbReference>
<evidence type="ECO:0000259" key="10">
    <source>
        <dbReference type="PROSITE" id="PS50929"/>
    </source>
</evidence>
<keyword evidence="7 8" id="KW-0472">Membrane</keyword>
<evidence type="ECO:0000256" key="6">
    <source>
        <dbReference type="ARBA" id="ARBA00022989"/>
    </source>
</evidence>
<dbReference type="InterPro" id="IPR039421">
    <property type="entry name" value="Type_1_exporter"/>
</dbReference>
<dbReference type="GO" id="GO:0005886">
    <property type="term" value="C:plasma membrane"/>
    <property type="evidence" value="ECO:0007669"/>
    <property type="project" value="UniProtKB-SubCell"/>
</dbReference>
<protein>
    <submittedName>
        <fullName evidence="11">ABC transporter related</fullName>
    </submittedName>
</protein>
<dbReference type="PROSITE" id="PS50893">
    <property type="entry name" value="ABC_TRANSPORTER_2"/>
    <property type="match status" value="1"/>
</dbReference>
<organism evidence="11 12">
    <name type="scientific">Comamonas testosteroni (strain DSM 14576 / KF-1)</name>
    <name type="common">Pseudomonas testosteroni</name>
    <dbReference type="NCBI Taxonomy" id="399795"/>
    <lineage>
        <taxon>Bacteria</taxon>
        <taxon>Pseudomonadati</taxon>
        <taxon>Pseudomonadota</taxon>
        <taxon>Betaproteobacteria</taxon>
        <taxon>Burkholderiales</taxon>
        <taxon>Comamonadaceae</taxon>
        <taxon>Comamonas</taxon>
    </lineage>
</organism>